<reference evidence="2" key="1">
    <citation type="submission" date="2016-10" db="EMBL/GenBank/DDBJ databases">
        <authorList>
            <person name="Varghese N."/>
            <person name="Submissions S."/>
        </authorList>
    </citation>
    <scope>NUCLEOTIDE SEQUENCE [LARGE SCALE GENOMIC DNA]</scope>
    <source>
        <strain evidence="2">DSM 3695</strain>
    </source>
</reference>
<proteinExistence type="predicted"/>
<evidence type="ECO:0000313" key="2">
    <source>
        <dbReference type="Proteomes" id="UP000199310"/>
    </source>
</evidence>
<dbReference type="OrthoDB" id="1494342at2"/>
<name>A0A1I0RSR3_9BACT</name>
<dbReference type="EMBL" id="FOJG01000001">
    <property type="protein sequence ID" value="SEW43867.1"/>
    <property type="molecule type" value="Genomic_DNA"/>
</dbReference>
<dbReference type="PROSITE" id="PS51257">
    <property type="entry name" value="PROKAR_LIPOPROTEIN"/>
    <property type="match status" value="1"/>
</dbReference>
<organism evidence="1 2">
    <name type="scientific">Chitinophaga arvensicola</name>
    <dbReference type="NCBI Taxonomy" id="29529"/>
    <lineage>
        <taxon>Bacteria</taxon>
        <taxon>Pseudomonadati</taxon>
        <taxon>Bacteroidota</taxon>
        <taxon>Chitinophagia</taxon>
        <taxon>Chitinophagales</taxon>
        <taxon>Chitinophagaceae</taxon>
        <taxon>Chitinophaga</taxon>
    </lineage>
</organism>
<keyword evidence="2" id="KW-1185">Reference proteome</keyword>
<dbReference type="RefSeq" id="WP_089896463.1">
    <property type="nucleotide sequence ID" value="NZ_FOJG01000001.1"/>
</dbReference>
<sequence length="239" mass="27082">MFKVRIIFLMLPFLAVLSCIRSSERRVKPLVDTVKRPAGFSDKAVLENFGGGESYIPVWMEYSGALEKNGITYPHIRGIKFYYPEIGVFRTCYYENNELRQGQRSFNFNGCRVAPGAWDSNITLINGQDCISMFYVIGDDTSSRENNGFDFTTVPAVALSGNDYLYNGMFEYHLSKEQADNYTLRLYDGTTIAYKMSASCKAAAGPVSFVNRENGNICFLAKDCYLTLVHPEDREKLQE</sequence>
<gene>
    <name evidence="1" type="ORF">SAMN04488122_3268</name>
</gene>
<protein>
    <submittedName>
        <fullName evidence="1">Uncharacterized protein</fullName>
    </submittedName>
</protein>
<dbReference type="AlphaFoldDB" id="A0A1I0RSR3"/>
<accession>A0A1I0RSR3</accession>
<dbReference type="Proteomes" id="UP000199310">
    <property type="component" value="Unassembled WGS sequence"/>
</dbReference>
<evidence type="ECO:0000313" key="1">
    <source>
        <dbReference type="EMBL" id="SEW43867.1"/>
    </source>
</evidence>